<proteinExistence type="predicted"/>
<evidence type="ECO:0000256" key="1">
    <source>
        <dbReference type="SAM" id="MobiDB-lite"/>
    </source>
</evidence>
<gene>
    <name evidence="2" type="ORF">JJQ90_13780</name>
</gene>
<dbReference type="Proteomes" id="UP000689967">
    <property type="component" value="Unassembled WGS sequence"/>
</dbReference>
<accession>A0ABS6H7V7</accession>
<reference evidence="2 3" key="1">
    <citation type="submission" date="2021-01" db="EMBL/GenBank/DDBJ databases">
        <title>Roseomonas sp. nov, a bacterium isolated from an oil production mixture in Yumen Oilfield.</title>
        <authorList>
            <person name="Wu D."/>
        </authorList>
    </citation>
    <scope>NUCLEOTIDE SEQUENCE [LARGE SCALE GENOMIC DNA]</scope>
    <source>
        <strain evidence="2 3">ROY-5-3</strain>
    </source>
</reference>
<evidence type="ECO:0000313" key="3">
    <source>
        <dbReference type="Proteomes" id="UP000689967"/>
    </source>
</evidence>
<sequence length="168" mass="18877">MSDIEPRADGAALPPDVLTTDEAEGEKRHRRFMGRRDLDQDPKVRFTMERGGRVAHVALSGRHGMGKEMQMDAEDWHRVAEEYGRGWALVPGASGRFDVCSGRTALASLTGQSGGTPRANLSRLMMDARPDQVVTFVDRDKLNLRRNNLQVVGRKDWLRAIRTDRKAH</sequence>
<name>A0ABS6H7V7_9PROT</name>
<keyword evidence="3" id="KW-1185">Reference proteome</keyword>
<dbReference type="RefSeq" id="WP_216876270.1">
    <property type="nucleotide sequence ID" value="NZ_JAERQM010000003.1"/>
</dbReference>
<dbReference type="EMBL" id="JAERQM010000003">
    <property type="protein sequence ID" value="MBU8544786.1"/>
    <property type="molecule type" value="Genomic_DNA"/>
</dbReference>
<organism evidence="2 3">
    <name type="scientific">Falsiroseomonas oleicola</name>
    <dbReference type="NCBI Taxonomy" id="2801474"/>
    <lineage>
        <taxon>Bacteria</taxon>
        <taxon>Pseudomonadati</taxon>
        <taxon>Pseudomonadota</taxon>
        <taxon>Alphaproteobacteria</taxon>
        <taxon>Acetobacterales</taxon>
        <taxon>Roseomonadaceae</taxon>
        <taxon>Falsiroseomonas</taxon>
    </lineage>
</organism>
<comment type="caution">
    <text evidence="2">The sequence shown here is derived from an EMBL/GenBank/DDBJ whole genome shotgun (WGS) entry which is preliminary data.</text>
</comment>
<feature type="region of interest" description="Disordered" evidence="1">
    <location>
        <begin position="1"/>
        <end position="39"/>
    </location>
</feature>
<protein>
    <submittedName>
        <fullName evidence="2">Uncharacterized protein</fullName>
    </submittedName>
</protein>
<evidence type="ECO:0000313" key="2">
    <source>
        <dbReference type="EMBL" id="MBU8544786.1"/>
    </source>
</evidence>